<keyword evidence="15" id="KW-0675">Receptor</keyword>
<evidence type="ECO:0000256" key="8">
    <source>
        <dbReference type="ARBA" id="ARBA00022734"/>
    </source>
</evidence>
<keyword evidence="3" id="KW-0723">Serine/threonine-protein kinase</keyword>
<keyword evidence="13 20" id="KW-0472">Membrane</keyword>
<dbReference type="FunFam" id="1.10.510.10:FF:001023">
    <property type="entry name" value="Os07g0541700 protein"/>
    <property type="match status" value="1"/>
</dbReference>
<comment type="caution">
    <text evidence="24">The sequence shown here is derived from an EMBL/GenBank/DDBJ whole genome shotgun (WGS) entry which is preliminary data.</text>
</comment>
<comment type="subcellular location">
    <subcellularLocation>
        <location evidence="1">Membrane</location>
        <topology evidence="1">Single-pass type I membrane protein</topology>
    </subcellularLocation>
</comment>
<keyword evidence="16" id="KW-0325">Glycoprotein</keyword>
<dbReference type="FunFam" id="3.30.200.20:FF:000059">
    <property type="entry name" value="S-receptor-like serine/threonine-protein kinase"/>
    <property type="match status" value="1"/>
</dbReference>
<evidence type="ECO:0000259" key="21">
    <source>
        <dbReference type="PROSITE" id="PS50011"/>
    </source>
</evidence>
<evidence type="ECO:0000256" key="11">
    <source>
        <dbReference type="ARBA" id="ARBA00022840"/>
    </source>
</evidence>
<keyword evidence="6 20" id="KW-0812">Transmembrane</keyword>
<sequence length="1508" mass="167367">MASYYSPQPKFYYYYSSLIILCLSTLLFRINSQPAPRNISLGSSLTAGAASKDYWLSPSGEFAFGFQQVAGSSANGFLLAIWYNKIAQKTIVWSANRNELVSSGSTVKLTKDGSLMLADPSGRQIWGPNGVGAGVSYGALFDTGNFVLANRNAAVLWGSFDQPTDTILPTQIVKRGTELISKYSSTNYSTGRFKFTLQNDGNLVAYTTFYPQTGSNFPYWAGNIAGNSVNFNKSGNVFLSSANGTILLYLFTNKEPTQDLHQRLTIDHDGVIRLYAYPKQSSPSAGRRWPAEWTTLSFMPEDNICGLMRDNTGSGACGFNSYCQIEDAQFPKCKCPQGYKFLDNSDESRGCLKTFPPQDCSSAGKEEGLFDLVEMVNTIFPSGDYEYYESISEDMCRELCLSDCLCDAVTYERASCWKKRAPLSNGYMDQENTGKTLLKVRRQNSTSTADKENDRSKKLMMTAGWVLLGSSVFVNLLFLVASCPWRNKNRMMSQVADDSDEATALSTNLRRFTYREMESATGGFKQVLGSGASSTVYKGVLGERSGGNVAVKVLDKLPERDGHDVREFATEVKIIGGTNHKNLVKLVGYCNEGQHRLLVYEFMSNGSLADSLFGGGAFPRPNWYTRTQIAYSVARGLVYLHDECSTQIIHCDIKPQNILLDEGMIARISDFGLSKLMKADQTRTTTAIRGTKGYLAPEWFRNVPCTFSFFLLLLLPFPADSQPTSTNISLGSFLTTTSNASWLSPSGDFAFGFQRINIQALFLLAIWFNRIPEQTIVWSANRNNPVPTGSRVQLTSDGLLVLTDPSGRSIWTANSVRTGVSHAAMLDTGNFVLADSNSSNLWGSFDQPTDTLLPTQTLNQGGELISKYSRSNHSSGRFKLILHTDGNLMMYTTAYPQEKEAYSYWSTETLPQGYRVMFNQSGLVYLMAKNETVLSYPLGTDGESTQDFFQRATMDFDGVFRKYLYPKSNTSSGGSGWAMRWNTQAIQPPNICTSVRGLFGGGACGVNSYCHMESGREENAASPSCKCPPRYVFMDPSDESKGCMKNFASHDCRAESNGSGDDQFDIMEIPSTNWPDFFYDQLESQTEGMCRQACLSDCLCDVAIFFGGFCWKKRMPLTNGRMEEGASVKALIKVGRSNSSSLAYPRKKDESSLKLTGGLLIGSSVFLNLLLLSTTLLFFSWWRRNNKRGQLHPTSSVNLLSFSYSQLESATGGFKEVLGRGASATVYKGILQNVGETITIAVKKMDKLWGVEEGEDDNREFTTEVKVIAGTNHKNLVKLVGVCSEGKNHLLVYEYMSNGSLASLLFKADPRPNWYTRAQIAISVARGLVYLHEECSTQIIHCDIKPQNILLDESLTAKISDFGLAKLLKVEQTRTMTAIRGTKGYVAPEWFRNMAITTKVDVYSFGVVLLELVCCRRGFEMEGYEEEEMVLVDWAHECYGDRMVGRLVEKDEEAMKDLVKVERFVKIGLWCVQEDPCLRPEMKKVVHMLEGAVEVSVPPSPASYINTV</sequence>
<keyword evidence="14" id="KW-1015">Disulfide bond</keyword>
<dbReference type="PROSITE" id="PS00108">
    <property type="entry name" value="PROTEIN_KINASE_ST"/>
    <property type="match status" value="2"/>
</dbReference>
<comment type="catalytic activity">
    <reaction evidence="18">
        <text>L-seryl-[protein] + ATP = O-phospho-L-seryl-[protein] + ADP + H(+)</text>
        <dbReference type="Rhea" id="RHEA:17989"/>
        <dbReference type="Rhea" id="RHEA-COMP:9863"/>
        <dbReference type="Rhea" id="RHEA-COMP:11604"/>
        <dbReference type="ChEBI" id="CHEBI:15378"/>
        <dbReference type="ChEBI" id="CHEBI:29999"/>
        <dbReference type="ChEBI" id="CHEBI:30616"/>
        <dbReference type="ChEBI" id="CHEBI:83421"/>
        <dbReference type="ChEBI" id="CHEBI:456216"/>
        <dbReference type="EC" id="2.7.11.1"/>
    </reaction>
</comment>
<feature type="domain" description="Bulb-type lectin" evidence="22">
    <location>
        <begin position="30"/>
        <end position="161"/>
    </location>
</feature>
<dbReference type="Pfam" id="PF00069">
    <property type="entry name" value="Pkinase"/>
    <property type="match status" value="2"/>
</dbReference>
<keyword evidence="8" id="KW-0430">Lectin</keyword>
<dbReference type="PROSITE" id="PS50927">
    <property type="entry name" value="BULB_LECTIN"/>
    <property type="match status" value="2"/>
</dbReference>
<dbReference type="SMART" id="SM00108">
    <property type="entry name" value="B_lectin"/>
    <property type="match status" value="2"/>
</dbReference>
<dbReference type="CDD" id="cd14066">
    <property type="entry name" value="STKc_IRAK"/>
    <property type="match status" value="1"/>
</dbReference>
<organism evidence="24 25">
    <name type="scientific">Linum tenue</name>
    <dbReference type="NCBI Taxonomy" id="586396"/>
    <lineage>
        <taxon>Eukaryota</taxon>
        <taxon>Viridiplantae</taxon>
        <taxon>Streptophyta</taxon>
        <taxon>Embryophyta</taxon>
        <taxon>Tracheophyta</taxon>
        <taxon>Spermatophyta</taxon>
        <taxon>Magnoliopsida</taxon>
        <taxon>eudicotyledons</taxon>
        <taxon>Gunneridae</taxon>
        <taxon>Pentapetalae</taxon>
        <taxon>rosids</taxon>
        <taxon>fabids</taxon>
        <taxon>Malpighiales</taxon>
        <taxon>Linaceae</taxon>
        <taxon>Linum</taxon>
    </lineage>
</organism>
<dbReference type="PROSITE" id="PS50011">
    <property type="entry name" value="PROTEIN_KINASE_DOM"/>
    <property type="match status" value="2"/>
</dbReference>
<feature type="domain" description="Bulb-type lectin" evidence="22">
    <location>
        <begin position="727"/>
        <end position="846"/>
    </location>
</feature>
<dbReference type="PROSITE" id="PS00107">
    <property type="entry name" value="PROTEIN_KINASE_ATP"/>
    <property type="match status" value="2"/>
</dbReference>
<dbReference type="InterPro" id="IPR008271">
    <property type="entry name" value="Ser/Thr_kinase_AS"/>
</dbReference>
<dbReference type="InterPro" id="IPR011009">
    <property type="entry name" value="Kinase-like_dom_sf"/>
</dbReference>
<dbReference type="PROSITE" id="PS50948">
    <property type="entry name" value="PAN"/>
    <property type="match status" value="1"/>
</dbReference>
<reference evidence="24" key="1">
    <citation type="submission" date="2022-08" db="EMBL/GenBank/DDBJ databases">
        <authorList>
            <person name="Gutierrez-Valencia J."/>
        </authorList>
    </citation>
    <scope>NUCLEOTIDE SEQUENCE</scope>
</reference>
<dbReference type="GO" id="GO:0005524">
    <property type="term" value="F:ATP binding"/>
    <property type="evidence" value="ECO:0007669"/>
    <property type="project" value="UniProtKB-UniRule"/>
</dbReference>
<name>A0AAV0RDT5_9ROSI</name>
<dbReference type="Pfam" id="PF01453">
    <property type="entry name" value="B_lectin"/>
    <property type="match status" value="2"/>
</dbReference>
<keyword evidence="9 19" id="KW-0547">Nucleotide-binding</keyword>
<dbReference type="SMART" id="SM00220">
    <property type="entry name" value="S_TKc"/>
    <property type="match status" value="2"/>
</dbReference>
<dbReference type="EC" id="2.7.11.1" evidence="2"/>
<evidence type="ECO:0000256" key="16">
    <source>
        <dbReference type="ARBA" id="ARBA00023180"/>
    </source>
</evidence>
<dbReference type="InterPro" id="IPR017441">
    <property type="entry name" value="Protein_kinase_ATP_BS"/>
</dbReference>
<evidence type="ECO:0000256" key="5">
    <source>
        <dbReference type="ARBA" id="ARBA00022679"/>
    </source>
</evidence>
<protein>
    <recommendedName>
        <fullName evidence="2">non-specific serine/threonine protein kinase</fullName>
        <ecNumber evidence="2">2.7.11.1</ecNumber>
    </recommendedName>
</protein>
<evidence type="ECO:0000313" key="24">
    <source>
        <dbReference type="EMBL" id="CAI0555660.1"/>
    </source>
</evidence>
<evidence type="ECO:0000256" key="1">
    <source>
        <dbReference type="ARBA" id="ARBA00004479"/>
    </source>
</evidence>
<evidence type="ECO:0000256" key="15">
    <source>
        <dbReference type="ARBA" id="ARBA00023170"/>
    </source>
</evidence>
<evidence type="ECO:0000259" key="22">
    <source>
        <dbReference type="PROSITE" id="PS50927"/>
    </source>
</evidence>
<evidence type="ECO:0000256" key="20">
    <source>
        <dbReference type="SAM" id="Phobius"/>
    </source>
</evidence>
<evidence type="ECO:0000256" key="12">
    <source>
        <dbReference type="ARBA" id="ARBA00022989"/>
    </source>
</evidence>
<dbReference type="GO" id="GO:0004674">
    <property type="term" value="F:protein serine/threonine kinase activity"/>
    <property type="evidence" value="ECO:0007669"/>
    <property type="project" value="UniProtKB-KW"/>
</dbReference>
<feature type="transmembrane region" description="Helical" evidence="20">
    <location>
        <begin position="12"/>
        <end position="30"/>
    </location>
</feature>
<evidence type="ECO:0000256" key="4">
    <source>
        <dbReference type="ARBA" id="ARBA00022536"/>
    </source>
</evidence>
<dbReference type="Gene3D" id="1.10.510.10">
    <property type="entry name" value="Transferase(Phosphotransferase) domain 1"/>
    <property type="match status" value="2"/>
</dbReference>
<accession>A0AAV0RDT5</accession>
<evidence type="ECO:0000259" key="23">
    <source>
        <dbReference type="PROSITE" id="PS50948"/>
    </source>
</evidence>
<feature type="domain" description="Protein kinase" evidence="21">
    <location>
        <begin position="522"/>
        <end position="825"/>
    </location>
</feature>
<dbReference type="CDD" id="cd00028">
    <property type="entry name" value="B_lectin"/>
    <property type="match status" value="2"/>
</dbReference>
<dbReference type="SUPFAM" id="SSF56112">
    <property type="entry name" value="Protein kinase-like (PK-like)"/>
    <property type="match status" value="2"/>
</dbReference>
<evidence type="ECO:0000256" key="3">
    <source>
        <dbReference type="ARBA" id="ARBA00022527"/>
    </source>
</evidence>
<feature type="binding site" evidence="19">
    <location>
        <position position="552"/>
    </location>
    <ligand>
        <name>ATP</name>
        <dbReference type="ChEBI" id="CHEBI:30616"/>
    </ligand>
</feature>
<dbReference type="FunFam" id="1.10.510.10:FF:000237">
    <property type="entry name" value="G-type lectin S-receptor-like serine/threonine-protein kinase"/>
    <property type="match status" value="1"/>
</dbReference>
<dbReference type="EMBL" id="CAMGYJ010000010">
    <property type="protein sequence ID" value="CAI0555660.1"/>
    <property type="molecule type" value="Genomic_DNA"/>
</dbReference>
<evidence type="ECO:0000313" key="25">
    <source>
        <dbReference type="Proteomes" id="UP001154282"/>
    </source>
</evidence>
<keyword evidence="11 19" id="KW-0067">ATP-binding</keyword>
<dbReference type="InterPro" id="IPR001480">
    <property type="entry name" value="Bulb-type_lectin_dom"/>
</dbReference>
<dbReference type="InterPro" id="IPR000719">
    <property type="entry name" value="Prot_kinase_dom"/>
</dbReference>
<feature type="domain" description="Protein kinase" evidence="21">
    <location>
        <begin position="1212"/>
        <end position="1490"/>
    </location>
</feature>
<dbReference type="CDD" id="cd01098">
    <property type="entry name" value="PAN_AP_plant"/>
    <property type="match status" value="1"/>
</dbReference>
<dbReference type="Gene3D" id="3.30.200.20">
    <property type="entry name" value="Phosphorylase Kinase, domain 1"/>
    <property type="match status" value="2"/>
</dbReference>
<evidence type="ECO:0000256" key="7">
    <source>
        <dbReference type="ARBA" id="ARBA00022729"/>
    </source>
</evidence>
<gene>
    <name evidence="24" type="ORF">LITE_LOCUS47686</name>
</gene>
<dbReference type="InterPro" id="IPR003609">
    <property type="entry name" value="Pan_app"/>
</dbReference>
<dbReference type="SUPFAM" id="SSF51110">
    <property type="entry name" value="alpha-D-mannose-specific plant lectins"/>
    <property type="match status" value="3"/>
</dbReference>
<comment type="catalytic activity">
    <reaction evidence="17">
        <text>L-threonyl-[protein] + ATP = O-phospho-L-threonyl-[protein] + ADP + H(+)</text>
        <dbReference type="Rhea" id="RHEA:46608"/>
        <dbReference type="Rhea" id="RHEA-COMP:11060"/>
        <dbReference type="Rhea" id="RHEA-COMP:11605"/>
        <dbReference type="ChEBI" id="CHEBI:15378"/>
        <dbReference type="ChEBI" id="CHEBI:30013"/>
        <dbReference type="ChEBI" id="CHEBI:30616"/>
        <dbReference type="ChEBI" id="CHEBI:61977"/>
        <dbReference type="ChEBI" id="CHEBI:456216"/>
        <dbReference type="EC" id="2.7.11.1"/>
    </reaction>
</comment>
<evidence type="ECO:0000256" key="13">
    <source>
        <dbReference type="ARBA" id="ARBA00023136"/>
    </source>
</evidence>
<evidence type="ECO:0000256" key="14">
    <source>
        <dbReference type="ARBA" id="ARBA00023157"/>
    </source>
</evidence>
<evidence type="ECO:0000256" key="19">
    <source>
        <dbReference type="PROSITE-ProRule" id="PRU10141"/>
    </source>
</evidence>
<keyword evidence="7" id="KW-0732">Signal</keyword>
<keyword evidence="5" id="KW-0808">Transferase</keyword>
<evidence type="ECO:0000256" key="17">
    <source>
        <dbReference type="ARBA" id="ARBA00047899"/>
    </source>
</evidence>
<keyword evidence="10" id="KW-0418">Kinase</keyword>
<dbReference type="GO" id="GO:0030246">
    <property type="term" value="F:carbohydrate binding"/>
    <property type="evidence" value="ECO:0007669"/>
    <property type="project" value="UniProtKB-KW"/>
</dbReference>
<proteinExistence type="predicted"/>
<keyword evidence="12 20" id="KW-1133">Transmembrane helix</keyword>
<dbReference type="FunFam" id="2.90.10.10:FF:000013">
    <property type="entry name" value="G-type lectin S-receptor-like serine/threonine-protein kinase LECRK1"/>
    <property type="match status" value="2"/>
</dbReference>
<evidence type="ECO:0000256" key="2">
    <source>
        <dbReference type="ARBA" id="ARBA00012513"/>
    </source>
</evidence>
<keyword evidence="25" id="KW-1185">Reference proteome</keyword>
<dbReference type="Gene3D" id="2.90.10.10">
    <property type="entry name" value="Bulb-type lectin domain"/>
    <property type="match status" value="4"/>
</dbReference>
<dbReference type="InterPro" id="IPR051343">
    <property type="entry name" value="G-type_lectin_kinases/EP1-like"/>
</dbReference>
<dbReference type="PANTHER" id="PTHR47976:SF47">
    <property type="entry name" value="RECEPTOR-LIKE SERINE_THREONINE-PROTEIN KINASE"/>
    <property type="match status" value="1"/>
</dbReference>
<dbReference type="PANTHER" id="PTHR47976">
    <property type="entry name" value="G-TYPE LECTIN S-RECEPTOR-LIKE SERINE/THREONINE-PROTEIN KINASE SD2-5"/>
    <property type="match status" value="1"/>
</dbReference>
<evidence type="ECO:0000256" key="9">
    <source>
        <dbReference type="ARBA" id="ARBA00022741"/>
    </source>
</evidence>
<evidence type="ECO:0000256" key="10">
    <source>
        <dbReference type="ARBA" id="ARBA00022777"/>
    </source>
</evidence>
<evidence type="ECO:0000256" key="6">
    <source>
        <dbReference type="ARBA" id="ARBA00022692"/>
    </source>
</evidence>
<dbReference type="Proteomes" id="UP001154282">
    <property type="component" value="Unassembled WGS sequence"/>
</dbReference>
<feature type="binding site" evidence="19">
    <location>
        <position position="1244"/>
    </location>
    <ligand>
        <name>ATP</name>
        <dbReference type="ChEBI" id="CHEBI:30616"/>
    </ligand>
</feature>
<feature type="domain" description="Apple" evidence="23">
    <location>
        <begin position="360"/>
        <end position="442"/>
    </location>
</feature>
<feature type="transmembrane region" description="Helical" evidence="20">
    <location>
        <begin position="459"/>
        <end position="481"/>
    </location>
</feature>
<dbReference type="InterPro" id="IPR036426">
    <property type="entry name" value="Bulb-type_lectin_dom_sf"/>
</dbReference>
<evidence type="ECO:0000256" key="18">
    <source>
        <dbReference type="ARBA" id="ARBA00048679"/>
    </source>
</evidence>
<keyword evidence="4" id="KW-0245">EGF-like domain</keyword>
<dbReference type="GO" id="GO:0016020">
    <property type="term" value="C:membrane"/>
    <property type="evidence" value="ECO:0007669"/>
    <property type="project" value="UniProtKB-SubCell"/>
</dbReference>
<feature type="transmembrane region" description="Helical" evidence="20">
    <location>
        <begin position="1155"/>
        <end position="1182"/>
    </location>
</feature>